<dbReference type="SMART" id="SM00465">
    <property type="entry name" value="GIYc"/>
    <property type="match status" value="1"/>
</dbReference>
<evidence type="ECO:0000313" key="4">
    <source>
        <dbReference type="Proteomes" id="UP000037643"/>
    </source>
</evidence>
<dbReference type="STRING" id="543877.AM2010_539"/>
<name>A0A0G3X7N7_9SPHN</name>
<feature type="domain" description="GIY-YIG" evidence="2">
    <location>
        <begin position="2"/>
        <end position="78"/>
    </location>
</feature>
<dbReference type="OrthoDB" id="287318at2"/>
<dbReference type="SUPFAM" id="SSF82771">
    <property type="entry name" value="GIY-YIG endonuclease"/>
    <property type="match status" value="1"/>
</dbReference>
<dbReference type="InterPro" id="IPR050190">
    <property type="entry name" value="UPF0213_domain"/>
</dbReference>
<organism evidence="3 4">
    <name type="scientific">Pelagerythrobacter marensis</name>
    <dbReference type="NCBI Taxonomy" id="543877"/>
    <lineage>
        <taxon>Bacteria</taxon>
        <taxon>Pseudomonadati</taxon>
        <taxon>Pseudomonadota</taxon>
        <taxon>Alphaproteobacteria</taxon>
        <taxon>Sphingomonadales</taxon>
        <taxon>Erythrobacteraceae</taxon>
        <taxon>Pelagerythrobacter</taxon>
    </lineage>
</organism>
<dbReference type="RefSeq" id="WP_082132780.1">
    <property type="nucleotide sequence ID" value="NZ_CP011805.1"/>
</dbReference>
<dbReference type="PANTHER" id="PTHR34477:SF5">
    <property type="entry name" value="BSL5627 PROTEIN"/>
    <property type="match status" value="1"/>
</dbReference>
<dbReference type="Proteomes" id="UP000037643">
    <property type="component" value="Chromosome"/>
</dbReference>
<accession>A0A0G3X7N7</accession>
<evidence type="ECO:0000313" key="3">
    <source>
        <dbReference type="EMBL" id="AKM06626.1"/>
    </source>
</evidence>
<dbReference type="AlphaFoldDB" id="A0A0G3X7N7"/>
<dbReference type="KEGG" id="amx:AM2010_539"/>
<dbReference type="Pfam" id="PF01541">
    <property type="entry name" value="GIY-YIG"/>
    <property type="match status" value="1"/>
</dbReference>
<dbReference type="PANTHER" id="PTHR34477">
    <property type="entry name" value="UPF0213 PROTEIN YHBQ"/>
    <property type="match status" value="1"/>
</dbReference>
<keyword evidence="4" id="KW-1185">Reference proteome</keyword>
<comment type="similarity">
    <text evidence="1">Belongs to the UPF0213 family.</text>
</comment>
<dbReference type="CDD" id="cd10448">
    <property type="entry name" value="GIY-YIG_unchar_3"/>
    <property type="match status" value="1"/>
</dbReference>
<reference evidence="3 4" key="1">
    <citation type="submission" date="2015-06" db="EMBL/GenBank/DDBJ databases">
        <authorList>
            <person name="Kim K.M."/>
        </authorList>
    </citation>
    <scope>NUCLEOTIDE SEQUENCE [LARGE SCALE GENOMIC DNA]</scope>
    <source>
        <strain evidence="3 4">KCTC 22370</strain>
    </source>
</reference>
<evidence type="ECO:0000256" key="1">
    <source>
        <dbReference type="ARBA" id="ARBA00007435"/>
    </source>
</evidence>
<dbReference type="Gene3D" id="3.40.1440.10">
    <property type="entry name" value="GIY-YIG endonuclease"/>
    <property type="match status" value="1"/>
</dbReference>
<dbReference type="EMBL" id="CP011805">
    <property type="protein sequence ID" value="AKM06626.1"/>
    <property type="molecule type" value="Genomic_DNA"/>
</dbReference>
<evidence type="ECO:0000259" key="2">
    <source>
        <dbReference type="PROSITE" id="PS50164"/>
    </source>
</evidence>
<proteinExistence type="inferred from homology"/>
<gene>
    <name evidence="3" type="ORF">AM2010_539</name>
</gene>
<dbReference type="InterPro" id="IPR035901">
    <property type="entry name" value="GIY-YIG_endonuc_sf"/>
</dbReference>
<sequence length="94" mass="11154">MKPGCVYILTNKPMGVLYIGVTDDLPRRVEQHRSGAVSSFSKRYNCHRLVWFAEFENIHDARSFERQMKKWNRAWKVARIAEMNPEWRDLAAEL</sequence>
<dbReference type="InterPro" id="IPR000305">
    <property type="entry name" value="GIY-YIG_endonuc"/>
</dbReference>
<dbReference type="PROSITE" id="PS50164">
    <property type="entry name" value="GIY_YIG"/>
    <property type="match status" value="1"/>
</dbReference>
<protein>
    <submittedName>
        <fullName evidence="3">Excinuclease ABC, C subunit, N-terminal</fullName>
    </submittedName>
</protein>
<dbReference type="PATRIC" id="fig|543877.4.peg.544"/>